<dbReference type="Gramene" id="PRQ51692">
    <property type="protein sequence ID" value="PRQ51692"/>
    <property type="gene ID" value="RchiOBHm_Chr2g0147271"/>
</dbReference>
<proteinExistence type="predicted"/>
<accession>A0A2P6RZ36</accession>
<dbReference type="AlphaFoldDB" id="A0A2P6RZ36"/>
<dbReference type="EMBL" id="PDCK01000040">
    <property type="protein sequence ID" value="PRQ51692.1"/>
    <property type="molecule type" value="Genomic_DNA"/>
</dbReference>
<gene>
    <name evidence="1" type="ORF">RchiOBHm_Chr2g0147271</name>
</gene>
<sequence>MHALIDSKFGMKMGVLGPWLLCGLLLLICIVEGHVHYYDFVVSIPISCPVFIVDMAGPERSIRVVQANYEILLFHAHASSGFFFFVSSQNSAVRTQH</sequence>
<evidence type="ECO:0000313" key="1">
    <source>
        <dbReference type="EMBL" id="PRQ51692.1"/>
    </source>
</evidence>
<comment type="caution">
    <text evidence="1">The sequence shown here is derived from an EMBL/GenBank/DDBJ whole genome shotgun (WGS) entry which is preliminary data.</text>
</comment>
<keyword evidence="2" id="KW-1185">Reference proteome</keyword>
<dbReference type="Proteomes" id="UP000238479">
    <property type="component" value="Chromosome 2"/>
</dbReference>
<reference evidence="1 2" key="1">
    <citation type="journal article" date="2018" name="Nat. Genet.">
        <title>The Rosa genome provides new insights in the design of modern roses.</title>
        <authorList>
            <person name="Bendahmane M."/>
        </authorList>
    </citation>
    <scope>NUCLEOTIDE SEQUENCE [LARGE SCALE GENOMIC DNA]</scope>
    <source>
        <strain evidence="2">cv. Old Blush</strain>
    </source>
</reference>
<protein>
    <submittedName>
        <fullName evidence="1">Uncharacterized protein</fullName>
    </submittedName>
</protein>
<evidence type="ECO:0000313" key="2">
    <source>
        <dbReference type="Proteomes" id="UP000238479"/>
    </source>
</evidence>
<name>A0A2P6RZ36_ROSCH</name>
<organism evidence="1 2">
    <name type="scientific">Rosa chinensis</name>
    <name type="common">China rose</name>
    <dbReference type="NCBI Taxonomy" id="74649"/>
    <lineage>
        <taxon>Eukaryota</taxon>
        <taxon>Viridiplantae</taxon>
        <taxon>Streptophyta</taxon>
        <taxon>Embryophyta</taxon>
        <taxon>Tracheophyta</taxon>
        <taxon>Spermatophyta</taxon>
        <taxon>Magnoliopsida</taxon>
        <taxon>eudicotyledons</taxon>
        <taxon>Gunneridae</taxon>
        <taxon>Pentapetalae</taxon>
        <taxon>rosids</taxon>
        <taxon>fabids</taxon>
        <taxon>Rosales</taxon>
        <taxon>Rosaceae</taxon>
        <taxon>Rosoideae</taxon>
        <taxon>Rosoideae incertae sedis</taxon>
        <taxon>Rosa</taxon>
    </lineage>
</organism>